<dbReference type="Proteomes" id="UP000034875">
    <property type="component" value="Unassembled WGS sequence"/>
</dbReference>
<dbReference type="PANTHER" id="PTHR43861">
    <property type="entry name" value="TRANS-ACONITATE 2-METHYLTRANSFERASE-RELATED"/>
    <property type="match status" value="1"/>
</dbReference>
<dbReference type="InterPro" id="IPR038576">
    <property type="entry name" value="Methyltransf_Zn-bd_dom_put_sf"/>
</dbReference>
<dbReference type="Gene3D" id="6.20.50.110">
    <property type="entry name" value="Methyltransferase, zinc-binding domain"/>
    <property type="match status" value="1"/>
</dbReference>
<protein>
    <recommendedName>
        <fullName evidence="5">Methyltransferase</fullName>
    </recommendedName>
</protein>
<evidence type="ECO:0008006" key="5">
    <source>
        <dbReference type="Google" id="ProtNLM"/>
    </source>
</evidence>
<dbReference type="Pfam" id="PF08484">
    <property type="entry name" value="Methyltransf_14"/>
    <property type="match status" value="1"/>
</dbReference>
<dbReference type="PANTHER" id="PTHR43861:SF5">
    <property type="entry name" value="BLL5978 PROTEIN"/>
    <property type="match status" value="1"/>
</dbReference>
<dbReference type="Pfam" id="PF13489">
    <property type="entry name" value="Methyltransf_23"/>
    <property type="match status" value="1"/>
</dbReference>
<dbReference type="EMBL" id="LCCZ01000031">
    <property type="protein sequence ID" value="KKS43533.1"/>
    <property type="molecule type" value="Genomic_DNA"/>
</dbReference>
<name>A0A0G1C1L9_9BACT</name>
<sequence>MHKVYIILLTRGFPIVTLENMKHDIKKSIIGPITSCEICFSKNLTKVISFGHHAIVQAYRTPENLKDPETSYPLNLYRCAHCGLLQLDYAIDPRIVFPAKYPYKTGMTDMLVKNFGSLVELLIHKYRLKRQDLAIDIGSNDGTLLSFFKEKHLRVLGIEPTNIADIAIKKGIPTIKNFFSESVARRVIKKYGRAKIIVSTNTFAHINNLYEFLGGIKELLTEDGVFVSESQYLVDIISNSEFDTIYHEHIRYYSLKPLQKLFTNAGLHLVDAEHIGSSGGSIRVYAMREGQKIDDRAKARVAKLIQAEERMGLYQQKTFQAFAEKSRTAKLNLIELLIRCKKGGARIAGVGSPGRSNTILNFSHIDGDYLEYIVERRGSFKIGLYTPGMHIPVVDERKLFQDQPEYALILSWHIGGELIKKLRALGYKGKFIIPLPISRILKI</sequence>
<evidence type="ECO:0000259" key="1">
    <source>
        <dbReference type="Pfam" id="PF08421"/>
    </source>
</evidence>
<dbReference type="SUPFAM" id="SSF53335">
    <property type="entry name" value="S-adenosyl-L-methionine-dependent methyltransferases"/>
    <property type="match status" value="1"/>
</dbReference>
<proteinExistence type="predicted"/>
<gene>
    <name evidence="3" type="ORF">UV05_C0031G0008</name>
</gene>
<evidence type="ECO:0000313" key="4">
    <source>
        <dbReference type="Proteomes" id="UP000034875"/>
    </source>
</evidence>
<evidence type="ECO:0000313" key="3">
    <source>
        <dbReference type="EMBL" id="KKS43533.1"/>
    </source>
</evidence>
<dbReference type="AlphaFoldDB" id="A0A0G1C1L9"/>
<dbReference type="InterPro" id="IPR029063">
    <property type="entry name" value="SAM-dependent_MTases_sf"/>
</dbReference>
<dbReference type="Gene3D" id="6.10.250.3100">
    <property type="match status" value="1"/>
</dbReference>
<evidence type="ECO:0000259" key="2">
    <source>
        <dbReference type="Pfam" id="PF08484"/>
    </source>
</evidence>
<organism evidence="3 4">
    <name type="scientific">candidate division CPR1 bacterium GW2011_GWA2_42_17</name>
    <dbReference type="NCBI Taxonomy" id="1618341"/>
    <lineage>
        <taxon>Bacteria</taxon>
        <taxon>candidate division CPR1</taxon>
    </lineage>
</organism>
<dbReference type="InterPro" id="IPR013691">
    <property type="entry name" value="MeTrfase_14"/>
</dbReference>
<feature type="domain" description="Methyltransferase putative zinc binding" evidence="1">
    <location>
        <begin position="36"/>
        <end position="97"/>
    </location>
</feature>
<reference evidence="3 4" key="1">
    <citation type="journal article" date="2015" name="Nature">
        <title>rRNA introns, odd ribosomes, and small enigmatic genomes across a large radiation of phyla.</title>
        <authorList>
            <person name="Brown C.T."/>
            <person name="Hug L.A."/>
            <person name="Thomas B.C."/>
            <person name="Sharon I."/>
            <person name="Castelle C.J."/>
            <person name="Singh A."/>
            <person name="Wilkins M.J."/>
            <person name="Williams K.H."/>
            <person name="Banfield J.F."/>
        </authorList>
    </citation>
    <scope>NUCLEOTIDE SEQUENCE [LARGE SCALE GENOMIC DNA]</scope>
</reference>
<feature type="domain" description="C-methyltransferase" evidence="2">
    <location>
        <begin position="278"/>
        <end position="436"/>
    </location>
</feature>
<dbReference type="Gene3D" id="3.40.50.720">
    <property type="entry name" value="NAD(P)-binding Rossmann-like Domain"/>
    <property type="match status" value="1"/>
</dbReference>
<dbReference type="InterPro" id="IPR013630">
    <property type="entry name" value="Methyltransf_Zn-bd_dom_put"/>
</dbReference>
<dbReference type="Gene3D" id="3.40.50.150">
    <property type="entry name" value="Vaccinia Virus protein VP39"/>
    <property type="match status" value="1"/>
</dbReference>
<accession>A0A0G1C1L9</accession>
<comment type="caution">
    <text evidence="3">The sequence shown here is derived from an EMBL/GenBank/DDBJ whole genome shotgun (WGS) entry which is preliminary data.</text>
</comment>
<dbReference type="Pfam" id="PF08421">
    <property type="entry name" value="Methyltransf_13"/>
    <property type="match status" value="1"/>
</dbReference>